<reference evidence="5 6" key="1">
    <citation type="submission" date="2016-02" db="EMBL/GenBank/DDBJ databases">
        <title>Draft Genome for Tepidibacillus decaturensis nov. sp. Strain Z9, an Anaerobic, Moderately Thermophilic and Heterotrophic Bacterium from Deep Subsurface of the Illinois Basin, USA.</title>
        <authorList>
            <person name="Dong Y."/>
            <person name="Chang J.Y."/>
            <person name="Sanford R."/>
            <person name="Fouke B.W."/>
        </authorList>
    </citation>
    <scope>NUCLEOTIDE SEQUENCE [LARGE SCALE GENOMIC DNA]</scope>
    <source>
        <strain evidence="5 6">Z9</strain>
    </source>
</reference>
<gene>
    <name evidence="5" type="ORF">U473_07510</name>
</gene>
<dbReference type="OrthoDB" id="9757546at2"/>
<evidence type="ECO:0000256" key="2">
    <source>
        <dbReference type="ARBA" id="ARBA00023002"/>
    </source>
</evidence>
<dbReference type="AlphaFoldDB" id="A0A135L4L4"/>
<dbReference type="EMBL" id="LSKU01000001">
    <property type="protein sequence ID" value="KXG43869.1"/>
    <property type="molecule type" value="Genomic_DNA"/>
</dbReference>
<dbReference type="CDD" id="cd04208">
    <property type="entry name" value="CuRO_2_CuNIR"/>
    <property type="match status" value="1"/>
</dbReference>
<evidence type="ECO:0000313" key="5">
    <source>
        <dbReference type="EMBL" id="KXG43869.1"/>
    </source>
</evidence>
<dbReference type="STRING" id="1413211.U473_07510"/>
<evidence type="ECO:0000313" key="6">
    <source>
        <dbReference type="Proteomes" id="UP000070352"/>
    </source>
</evidence>
<dbReference type="InterPro" id="IPR001117">
    <property type="entry name" value="Cu-oxidase_2nd"/>
</dbReference>
<keyword evidence="6" id="KW-1185">Reference proteome</keyword>
<name>A0A135L4L4_9BACI</name>
<feature type="domain" description="Plastocyanin-like" evidence="4">
    <location>
        <begin position="55"/>
        <end position="172"/>
    </location>
</feature>
<dbReference type="SUPFAM" id="SSF49503">
    <property type="entry name" value="Cupredoxins"/>
    <property type="match status" value="2"/>
</dbReference>
<evidence type="ECO:0000256" key="1">
    <source>
        <dbReference type="ARBA" id="ARBA00022723"/>
    </source>
</evidence>
<evidence type="ECO:0000256" key="3">
    <source>
        <dbReference type="ARBA" id="ARBA00023008"/>
    </source>
</evidence>
<dbReference type="PANTHER" id="PTHR11709">
    <property type="entry name" value="MULTI-COPPER OXIDASE"/>
    <property type="match status" value="1"/>
</dbReference>
<dbReference type="GO" id="GO:0016491">
    <property type="term" value="F:oxidoreductase activity"/>
    <property type="evidence" value="ECO:0007669"/>
    <property type="project" value="UniProtKB-KW"/>
</dbReference>
<keyword evidence="2" id="KW-0560">Oxidoreductase</keyword>
<dbReference type="Pfam" id="PF00394">
    <property type="entry name" value="Cu-oxidase"/>
    <property type="match status" value="1"/>
</dbReference>
<protein>
    <recommendedName>
        <fullName evidence="4">Plastocyanin-like domain-containing protein</fullName>
    </recommendedName>
</protein>
<sequence>MKSFTYEWEAKVPGAFMYHCGTPPVLAHIANGMYGAIIVDPADSEQTFEKAREFVLVQSEFYKDANDLEDMMNGEPQVVAFNGKAFKYKDQPLEAKPGELIRFYVVNAGPNNFSAFHIVGTIFEKVYLNGYPENVDKGVQTVTIPPGGSYVVELRVPEEGAYPIVTHSFKDATKGATGILKITKDAKDQPLAP</sequence>
<comment type="caution">
    <text evidence="5">The sequence shown here is derived from an EMBL/GenBank/DDBJ whole genome shotgun (WGS) entry which is preliminary data.</text>
</comment>
<dbReference type="Proteomes" id="UP000070352">
    <property type="component" value="Unassembled WGS sequence"/>
</dbReference>
<organism evidence="5 6">
    <name type="scientific">Tepidibacillus decaturensis</name>
    <dbReference type="NCBI Taxonomy" id="1413211"/>
    <lineage>
        <taxon>Bacteria</taxon>
        <taxon>Bacillati</taxon>
        <taxon>Bacillota</taxon>
        <taxon>Bacilli</taxon>
        <taxon>Bacillales</taxon>
        <taxon>Bacillaceae</taxon>
        <taxon>Tepidibacillus</taxon>
    </lineage>
</organism>
<keyword evidence="3" id="KW-0186">Copper</keyword>
<accession>A0A135L4L4</accession>
<dbReference type="RefSeq" id="WP_082732427.1">
    <property type="nucleotide sequence ID" value="NZ_LSKU01000001.1"/>
</dbReference>
<evidence type="ECO:0000259" key="4">
    <source>
        <dbReference type="Pfam" id="PF00394"/>
    </source>
</evidence>
<dbReference type="GO" id="GO:0046872">
    <property type="term" value="F:metal ion binding"/>
    <property type="evidence" value="ECO:0007669"/>
    <property type="project" value="UniProtKB-KW"/>
</dbReference>
<dbReference type="PANTHER" id="PTHR11709:SF394">
    <property type="entry name" value="FI03373P-RELATED"/>
    <property type="match status" value="1"/>
</dbReference>
<proteinExistence type="predicted"/>
<dbReference type="InterPro" id="IPR045087">
    <property type="entry name" value="Cu-oxidase_fam"/>
</dbReference>
<dbReference type="Gene3D" id="2.60.40.420">
    <property type="entry name" value="Cupredoxins - blue copper proteins"/>
    <property type="match status" value="2"/>
</dbReference>
<dbReference type="InterPro" id="IPR008972">
    <property type="entry name" value="Cupredoxin"/>
</dbReference>
<keyword evidence="1" id="KW-0479">Metal-binding</keyword>